<reference evidence="2 3" key="1">
    <citation type="submission" date="2014-04" db="EMBL/GenBank/DDBJ databases">
        <authorList>
            <consortium name="DOE Joint Genome Institute"/>
            <person name="Kuo A."/>
            <person name="Kohler A."/>
            <person name="Nagy L.G."/>
            <person name="Floudas D."/>
            <person name="Copeland A."/>
            <person name="Barry K.W."/>
            <person name="Cichocki N."/>
            <person name="Veneault-Fourrey C."/>
            <person name="LaButti K."/>
            <person name="Lindquist E.A."/>
            <person name="Lipzen A."/>
            <person name="Lundell T."/>
            <person name="Morin E."/>
            <person name="Murat C."/>
            <person name="Sun H."/>
            <person name="Tunlid A."/>
            <person name="Henrissat B."/>
            <person name="Grigoriev I.V."/>
            <person name="Hibbett D.S."/>
            <person name="Martin F."/>
            <person name="Nordberg H.P."/>
            <person name="Cantor M.N."/>
            <person name="Hua S.X."/>
        </authorList>
    </citation>
    <scope>NUCLEOTIDE SEQUENCE [LARGE SCALE GENOMIC DNA]</scope>
    <source>
        <strain evidence="2 3">LaAM-08-1</strain>
    </source>
</reference>
<protein>
    <recommendedName>
        <fullName evidence="4">Crinkler (CRN) family protein</fullName>
    </recommendedName>
</protein>
<dbReference type="Proteomes" id="UP000054477">
    <property type="component" value="Unassembled WGS sequence"/>
</dbReference>
<keyword evidence="3" id="KW-1185">Reference proteome</keyword>
<evidence type="ECO:0000313" key="2">
    <source>
        <dbReference type="EMBL" id="KIK03223.1"/>
    </source>
</evidence>
<proteinExistence type="predicted"/>
<dbReference type="PANTHER" id="PTHR33129:SF1">
    <property type="entry name" value="ATP-BINDING PROTEIN"/>
    <property type="match status" value="1"/>
</dbReference>
<dbReference type="OrthoDB" id="3055560at2759"/>
<name>A0A0C9Y574_9AGAR</name>
<dbReference type="PANTHER" id="PTHR33129">
    <property type="entry name" value="PROTEIN KINASE DOMAIN-CONTAINING PROTEIN-RELATED"/>
    <property type="match status" value="1"/>
</dbReference>
<dbReference type="EMBL" id="KN838582">
    <property type="protein sequence ID" value="KIK03223.1"/>
    <property type="molecule type" value="Genomic_DNA"/>
</dbReference>
<feature type="compositionally biased region" description="Basic and acidic residues" evidence="1">
    <location>
        <begin position="102"/>
        <end position="113"/>
    </location>
</feature>
<evidence type="ECO:0000256" key="1">
    <source>
        <dbReference type="SAM" id="MobiDB-lite"/>
    </source>
</evidence>
<feature type="region of interest" description="Disordered" evidence="1">
    <location>
        <begin position="99"/>
        <end position="120"/>
    </location>
</feature>
<evidence type="ECO:0000313" key="3">
    <source>
        <dbReference type="Proteomes" id="UP000054477"/>
    </source>
</evidence>
<dbReference type="AlphaFoldDB" id="A0A0C9Y574"/>
<dbReference type="HOGENOM" id="CLU_016500_0_0_1"/>
<evidence type="ECO:0008006" key="4">
    <source>
        <dbReference type="Google" id="ProtNLM"/>
    </source>
</evidence>
<organism evidence="2 3">
    <name type="scientific">Laccaria amethystina LaAM-08-1</name>
    <dbReference type="NCBI Taxonomy" id="1095629"/>
    <lineage>
        <taxon>Eukaryota</taxon>
        <taxon>Fungi</taxon>
        <taxon>Dikarya</taxon>
        <taxon>Basidiomycota</taxon>
        <taxon>Agaricomycotina</taxon>
        <taxon>Agaricomycetes</taxon>
        <taxon>Agaricomycetidae</taxon>
        <taxon>Agaricales</taxon>
        <taxon>Agaricineae</taxon>
        <taxon>Hydnangiaceae</taxon>
        <taxon>Laccaria</taxon>
    </lineage>
</organism>
<feature type="non-terminal residue" evidence="2">
    <location>
        <position position="618"/>
    </location>
</feature>
<gene>
    <name evidence="2" type="ORF">K443DRAFT_676887</name>
</gene>
<accession>A0A0C9Y574</accession>
<reference evidence="3" key="2">
    <citation type="submission" date="2015-01" db="EMBL/GenBank/DDBJ databases">
        <title>Evolutionary Origins and Diversification of the Mycorrhizal Mutualists.</title>
        <authorList>
            <consortium name="DOE Joint Genome Institute"/>
            <consortium name="Mycorrhizal Genomics Consortium"/>
            <person name="Kohler A."/>
            <person name="Kuo A."/>
            <person name="Nagy L.G."/>
            <person name="Floudas D."/>
            <person name="Copeland A."/>
            <person name="Barry K.W."/>
            <person name="Cichocki N."/>
            <person name="Veneault-Fourrey C."/>
            <person name="LaButti K."/>
            <person name="Lindquist E.A."/>
            <person name="Lipzen A."/>
            <person name="Lundell T."/>
            <person name="Morin E."/>
            <person name="Murat C."/>
            <person name="Riley R."/>
            <person name="Ohm R."/>
            <person name="Sun H."/>
            <person name="Tunlid A."/>
            <person name="Henrissat B."/>
            <person name="Grigoriev I.V."/>
            <person name="Hibbett D.S."/>
            <person name="Martin F."/>
        </authorList>
    </citation>
    <scope>NUCLEOTIDE SEQUENCE [LARGE SCALE GENOMIC DNA]</scope>
    <source>
        <strain evidence="3">LaAM-08-1</strain>
    </source>
</reference>
<sequence length="618" mass="70477">MLHFVIKLPQAPEDSGPPSKRARLTSSEVPNWLQELHKKLWNRKELHEELFRSVRLTLADCNKLQDSMAKLYPNREEKDYRAGTDGVLAAKLAVLQSTDNHSVTDHGPTGHDDDQTEGEDEIDEELCSLFPFTLEYLDLSSLHLQSLPPRMPLPLLIREEYHFLSRMLSHLPQDGRGSTIITGQPGIGKTAYLYYRLIQSMLAGTRCLFQPIRNEKHENIVYLITESSIEVINSWSTERIVAFFDADGPSSRPAQFIIDSRYIKIVGACPPNIADEQWTTKMGNGAVLNRIVTTLWSRKELFLTGMFLAMPDLPYSRLQEATIYFGFNPRTCFAASLNRRYQEDYLGSIEKKMDETAKKTSLESVWCETCSTKSISHSIFQISPKDDDRMLSQVTTAAISPWALTTLLKIYENRQADASWEFYKMIKDLPDEGTIRGQMFQVQVLKYLSALKGREQFTIRRLTGSNTSQWMYPGPTENSFSHSSTFSQLLEDAVTQQKSVHLVPQEPNFPAVHSILYTPGDVLTGILVTDQTKHPVEVVGLKCIQSWLKRGSMLANLRPSIEGNHWQLIFVVPQQIAPTFQIQMFEGDTDSNEWFKKVDQYVLGIDEDTLWRQLSSFS</sequence>
<dbReference type="InterPro" id="IPR052980">
    <property type="entry name" value="Crinkler_effector"/>
</dbReference>